<dbReference type="OMA" id="WQFYRVE"/>
<evidence type="ECO:0000256" key="1">
    <source>
        <dbReference type="ARBA" id="ARBA00008694"/>
    </source>
</evidence>
<evidence type="ECO:0000313" key="6">
    <source>
        <dbReference type="Proteomes" id="UP001044222"/>
    </source>
</evidence>
<organism evidence="5 6">
    <name type="scientific">Anguilla anguilla</name>
    <name type="common">European freshwater eel</name>
    <name type="synonym">Muraena anguilla</name>
    <dbReference type="NCBI Taxonomy" id="7936"/>
    <lineage>
        <taxon>Eukaryota</taxon>
        <taxon>Metazoa</taxon>
        <taxon>Chordata</taxon>
        <taxon>Craniata</taxon>
        <taxon>Vertebrata</taxon>
        <taxon>Euteleostomi</taxon>
        <taxon>Actinopterygii</taxon>
        <taxon>Neopterygii</taxon>
        <taxon>Teleostei</taxon>
        <taxon>Anguilliformes</taxon>
        <taxon>Anguillidae</taxon>
        <taxon>Anguilla</taxon>
    </lineage>
</organism>
<feature type="domain" description="N-acetyltransferase" evidence="4">
    <location>
        <begin position="32"/>
        <end position="190"/>
    </location>
</feature>
<evidence type="ECO:0000313" key="5">
    <source>
        <dbReference type="EMBL" id="KAG5844027.1"/>
    </source>
</evidence>
<dbReference type="PROSITE" id="PS51186">
    <property type="entry name" value="GNAT"/>
    <property type="match status" value="1"/>
</dbReference>
<sequence>MPYLQTGKLLFNRKSTTSVLWSVINLILKMDFTVRAAKPEDCKDVHRMIKELAAYDKMPDHVQTSHEDLEKYGFSANPAFQCLVAEVPGEHKSKEGHTTVGYIVYFYTFSTWKGRSMYLEDIYVMPEFRGKGIGKALLSKVAAVARENQCVHLQLTVLDWNTPSQGFYFSNGAQDLTTIVGWRVLRFNGDALDKLAKKDPKN</sequence>
<dbReference type="InterPro" id="IPR000182">
    <property type="entry name" value="GNAT_dom"/>
</dbReference>
<comment type="similarity">
    <text evidence="1">Belongs to the acetyltransferase family.</text>
</comment>
<dbReference type="EMBL" id="JAFIRN010000008">
    <property type="protein sequence ID" value="KAG5844027.1"/>
    <property type="molecule type" value="Genomic_DNA"/>
</dbReference>
<gene>
    <name evidence="5" type="ORF">ANANG_G00157100</name>
</gene>
<dbReference type="AlphaFoldDB" id="A0A9D3M9K4"/>
<dbReference type="Gene3D" id="3.40.630.30">
    <property type="match status" value="1"/>
</dbReference>
<dbReference type="InterPro" id="IPR016181">
    <property type="entry name" value="Acyl_CoA_acyltransferase"/>
</dbReference>
<proteinExistence type="inferred from homology"/>
<dbReference type="PANTHER" id="PTHR10545">
    <property type="entry name" value="DIAMINE N-ACETYLTRANSFERASE"/>
    <property type="match status" value="1"/>
</dbReference>
<dbReference type="SUPFAM" id="SSF55729">
    <property type="entry name" value="Acyl-CoA N-acyltransferases (Nat)"/>
    <property type="match status" value="1"/>
</dbReference>
<dbReference type="Pfam" id="PF00583">
    <property type="entry name" value="Acetyltransf_1"/>
    <property type="match status" value="1"/>
</dbReference>
<evidence type="ECO:0000259" key="4">
    <source>
        <dbReference type="PROSITE" id="PS51186"/>
    </source>
</evidence>
<comment type="caution">
    <text evidence="5">The sequence shown here is derived from an EMBL/GenBank/DDBJ whole genome shotgun (WGS) entry which is preliminary data.</text>
</comment>
<dbReference type="Proteomes" id="UP001044222">
    <property type="component" value="Chromosome 8"/>
</dbReference>
<keyword evidence="3" id="KW-0012">Acyltransferase</keyword>
<keyword evidence="2" id="KW-0808">Transferase</keyword>
<dbReference type="PANTHER" id="PTHR10545:SF51">
    <property type="entry name" value="THIALYSINE N-EPSILON-ACETYLTRANSFERASE"/>
    <property type="match status" value="1"/>
</dbReference>
<keyword evidence="6" id="KW-1185">Reference proteome</keyword>
<dbReference type="GO" id="GO:0008080">
    <property type="term" value="F:N-acetyltransferase activity"/>
    <property type="evidence" value="ECO:0007669"/>
    <property type="project" value="TreeGrafter"/>
</dbReference>
<dbReference type="InterPro" id="IPR051016">
    <property type="entry name" value="Diverse_Substrate_AcTransf"/>
</dbReference>
<name>A0A9D3M9K4_ANGAN</name>
<evidence type="ECO:0000256" key="2">
    <source>
        <dbReference type="ARBA" id="ARBA00022679"/>
    </source>
</evidence>
<evidence type="ECO:0000256" key="3">
    <source>
        <dbReference type="ARBA" id="ARBA00023315"/>
    </source>
</evidence>
<dbReference type="OrthoDB" id="7305308at2759"/>
<dbReference type="FunFam" id="3.40.630.30:FF:000064">
    <property type="entry name" value="GNAT family acetyltransferase"/>
    <property type="match status" value="1"/>
</dbReference>
<protein>
    <recommendedName>
        <fullName evidence="4">N-acetyltransferase domain-containing protein</fullName>
    </recommendedName>
</protein>
<accession>A0A9D3M9K4</accession>
<reference evidence="5" key="1">
    <citation type="submission" date="2021-01" db="EMBL/GenBank/DDBJ databases">
        <title>A chromosome-scale assembly of European eel, Anguilla anguilla.</title>
        <authorList>
            <person name="Henkel C."/>
            <person name="Jong-Raadsen S.A."/>
            <person name="Dufour S."/>
            <person name="Weltzien F.-A."/>
            <person name="Palstra A.P."/>
            <person name="Pelster B."/>
            <person name="Spaink H.P."/>
            <person name="Van Den Thillart G.E."/>
            <person name="Jansen H."/>
            <person name="Zahm M."/>
            <person name="Klopp C."/>
            <person name="Cedric C."/>
            <person name="Louis A."/>
            <person name="Berthelot C."/>
            <person name="Parey E."/>
            <person name="Roest Crollius H."/>
            <person name="Montfort J."/>
            <person name="Robinson-Rechavi M."/>
            <person name="Bucao C."/>
            <person name="Bouchez O."/>
            <person name="Gislard M."/>
            <person name="Lluch J."/>
            <person name="Milhes M."/>
            <person name="Lampietro C."/>
            <person name="Lopez Roques C."/>
            <person name="Donnadieu C."/>
            <person name="Braasch I."/>
            <person name="Desvignes T."/>
            <person name="Postlethwait J."/>
            <person name="Bobe J."/>
            <person name="Guiguen Y."/>
            <person name="Dirks R."/>
        </authorList>
    </citation>
    <scope>NUCLEOTIDE SEQUENCE</scope>
    <source>
        <strain evidence="5">Tag_6206</strain>
        <tissue evidence="5">Liver</tissue>
    </source>
</reference>
<dbReference type="CDD" id="cd04301">
    <property type="entry name" value="NAT_SF"/>
    <property type="match status" value="1"/>
</dbReference>